<feature type="domain" description="LamG-like jellyroll fold" evidence="3">
    <location>
        <begin position="284"/>
        <end position="430"/>
    </location>
</feature>
<feature type="domain" description="LamG-like jellyroll fold" evidence="3">
    <location>
        <begin position="83"/>
        <end position="217"/>
    </location>
</feature>
<evidence type="ECO:0000259" key="3">
    <source>
        <dbReference type="SMART" id="SM00560"/>
    </source>
</evidence>
<comment type="caution">
    <text evidence="4">The sequence shown here is derived from an EMBL/GenBank/DDBJ whole genome shotgun (WGS) entry which is preliminary data.</text>
</comment>
<dbReference type="EMBL" id="CAJNOK010011807">
    <property type="protein sequence ID" value="CAF1148998.1"/>
    <property type="molecule type" value="Genomic_DNA"/>
</dbReference>
<dbReference type="InterPro" id="IPR006558">
    <property type="entry name" value="LamG-like"/>
</dbReference>
<dbReference type="Proteomes" id="UP000677228">
    <property type="component" value="Unassembled WGS sequence"/>
</dbReference>
<dbReference type="InterPro" id="IPR013320">
    <property type="entry name" value="ConA-like_dom_sf"/>
</dbReference>
<dbReference type="EMBL" id="CAJNOQ010002676">
    <property type="protein sequence ID" value="CAF0972410.1"/>
    <property type="molecule type" value="Genomic_DNA"/>
</dbReference>
<proteinExistence type="predicted"/>
<evidence type="ECO:0000313" key="6">
    <source>
        <dbReference type="EMBL" id="CAF3745390.1"/>
    </source>
</evidence>
<dbReference type="SMART" id="SM00560">
    <property type="entry name" value="LamGL"/>
    <property type="match status" value="2"/>
</dbReference>
<dbReference type="Proteomes" id="UP000663829">
    <property type="component" value="Unassembled WGS sequence"/>
</dbReference>
<evidence type="ECO:0000313" key="7">
    <source>
        <dbReference type="EMBL" id="CAF3953573.1"/>
    </source>
</evidence>
<dbReference type="EMBL" id="CAJOBA010030163">
    <property type="protein sequence ID" value="CAF3953573.1"/>
    <property type="molecule type" value="Genomic_DNA"/>
</dbReference>
<evidence type="ECO:0000313" key="4">
    <source>
        <dbReference type="EMBL" id="CAF0972410.1"/>
    </source>
</evidence>
<evidence type="ECO:0000313" key="8">
    <source>
        <dbReference type="Proteomes" id="UP000663829"/>
    </source>
</evidence>
<dbReference type="Gene3D" id="2.60.120.200">
    <property type="match status" value="2"/>
</dbReference>
<dbReference type="AlphaFoldDB" id="A0A814EUX8"/>
<dbReference type="Proteomes" id="UP000681722">
    <property type="component" value="Unassembled WGS sequence"/>
</dbReference>
<gene>
    <name evidence="4" type="ORF">GPM918_LOCUS12308</name>
    <name evidence="5" type="ORF">OVA965_LOCUS21506</name>
    <name evidence="6" type="ORF">SRO942_LOCUS12309</name>
    <name evidence="7" type="ORF">TMI583_LOCUS22168</name>
</gene>
<evidence type="ECO:0000313" key="5">
    <source>
        <dbReference type="EMBL" id="CAF1148998.1"/>
    </source>
</evidence>
<reference evidence="4" key="1">
    <citation type="submission" date="2021-02" db="EMBL/GenBank/DDBJ databases">
        <authorList>
            <person name="Nowell W R."/>
        </authorList>
    </citation>
    <scope>NUCLEOTIDE SEQUENCE</scope>
</reference>
<feature type="non-terminal residue" evidence="4">
    <location>
        <position position="1"/>
    </location>
</feature>
<name>A0A814EUX8_9BILA</name>
<sequence>TTSTSATTVLCAASCMSTATSTASLAGFYSFDSTLSDGSGNGYTASSQPALPTFVTGMVGNAISFTYSSSQYLTASSINFSARSFTIEFWFYWNVYSGSDNAFFGQFLASNSEQCLFMMIRSYALYWGFFNDDTSSSTSLSANTWYHAAFVYDYSARTRTVYLNGIQIGYSSAGVLATSGSTATIGGGQIGGSAAAQVYFNGYIDHLSYSTRAKSACEVLNDATLAAYFPFDSSLYDSGPNFLVGTSSGEFFTSGKVNLALQLNTTTPCYFQMQTTLALGTTNQAFTIALWIMPTTLSGVLVHVSSLSTGAGWCFPFLGFSSSSAIVAQIYTTSFSATSVIGPVIQTSPFWTHIVQTFSTTNGLRLYVNGALRASSTGSTGSSYSASGAQNYLTLGSNLGQSCATGSIVLGQYRGAIDELRVYSRELTSTEICKLYTG</sequence>
<keyword evidence="2" id="KW-1015">Disulfide bond</keyword>
<dbReference type="SUPFAM" id="SSF49899">
    <property type="entry name" value="Concanavalin A-like lectins/glucanases"/>
    <property type="match status" value="2"/>
</dbReference>
<dbReference type="Pfam" id="PF13385">
    <property type="entry name" value="Laminin_G_3"/>
    <property type="match status" value="2"/>
</dbReference>
<evidence type="ECO:0000256" key="2">
    <source>
        <dbReference type="ARBA" id="ARBA00023157"/>
    </source>
</evidence>
<protein>
    <recommendedName>
        <fullName evidence="3">LamG-like jellyroll fold domain-containing protein</fullName>
    </recommendedName>
</protein>
<evidence type="ECO:0000256" key="1">
    <source>
        <dbReference type="ARBA" id="ARBA00022729"/>
    </source>
</evidence>
<dbReference type="OrthoDB" id="10027027at2759"/>
<keyword evidence="8" id="KW-1185">Reference proteome</keyword>
<organism evidence="4 8">
    <name type="scientific">Didymodactylos carnosus</name>
    <dbReference type="NCBI Taxonomy" id="1234261"/>
    <lineage>
        <taxon>Eukaryota</taxon>
        <taxon>Metazoa</taxon>
        <taxon>Spiralia</taxon>
        <taxon>Gnathifera</taxon>
        <taxon>Rotifera</taxon>
        <taxon>Eurotatoria</taxon>
        <taxon>Bdelloidea</taxon>
        <taxon>Philodinida</taxon>
        <taxon>Philodinidae</taxon>
        <taxon>Didymodactylos</taxon>
    </lineage>
</organism>
<dbReference type="EMBL" id="CAJOBC010002676">
    <property type="protein sequence ID" value="CAF3745390.1"/>
    <property type="molecule type" value="Genomic_DNA"/>
</dbReference>
<accession>A0A814EUX8</accession>
<dbReference type="Proteomes" id="UP000682733">
    <property type="component" value="Unassembled WGS sequence"/>
</dbReference>
<keyword evidence="1" id="KW-0732">Signal</keyword>